<name>A0A9R0IC39_SPIOL</name>
<reference evidence="1" key="1">
    <citation type="journal article" date="2021" name="Nat. Commun.">
        <title>Genomic analyses provide insights into spinach domestication and the genetic basis of agronomic traits.</title>
        <authorList>
            <person name="Cai X."/>
            <person name="Sun X."/>
            <person name="Xu C."/>
            <person name="Sun H."/>
            <person name="Wang X."/>
            <person name="Ge C."/>
            <person name="Zhang Z."/>
            <person name="Wang Q."/>
            <person name="Fei Z."/>
            <person name="Jiao C."/>
            <person name="Wang Q."/>
        </authorList>
    </citation>
    <scope>NUCLEOTIDE SEQUENCE [LARGE SCALE GENOMIC DNA]</scope>
    <source>
        <strain evidence="1">cv. Varoflay</strain>
    </source>
</reference>
<organism evidence="1 2">
    <name type="scientific">Spinacia oleracea</name>
    <name type="common">Spinach</name>
    <dbReference type="NCBI Taxonomy" id="3562"/>
    <lineage>
        <taxon>Eukaryota</taxon>
        <taxon>Viridiplantae</taxon>
        <taxon>Streptophyta</taxon>
        <taxon>Embryophyta</taxon>
        <taxon>Tracheophyta</taxon>
        <taxon>Spermatophyta</taxon>
        <taxon>Magnoliopsida</taxon>
        <taxon>eudicotyledons</taxon>
        <taxon>Gunneridae</taxon>
        <taxon>Pentapetalae</taxon>
        <taxon>Caryophyllales</taxon>
        <taxon>Chenopodiaceae</taxon>
        <taxon>Chenopodioideae</taxon>
        <taxon>Anserineae</taxon>
        <taxon>Spinacia</taxon>
    </lineage>
</organism>
<accession>A0A9R0IC39</accession>
<sequence>MTYGNDYYEVERVVVRDGPYGADYRIDEYGNRVYYRRNDGLGNSVTEIVTDIIPGTHASHDAFGNSVTEIVTDIIPGSHARPNALGNSVTGLVAGILPGHHRRY</sequence>
<dbReference type="KEGG" id="soe:110786374"/>
<dbReference type="GeneID" id="110786374"/>
<evidence type="ECO:0000313" key="2">
    <source>
        <dbReference type="RefSeq" id="XP_021846612.2"/>
    </source>
</evidence>
<evidence type="ECO:0000313" key="1">
    <source>
        <dbReference type="Proteomes" id="UP000813463"/>
    </source>
</evidence>
<keyword evidence="1" id="KW-1185">Reference proteome</keyword>
<dbReference type="AlphaFoldDB" id="A0A9R0IC39"/>
<evidence type="ECO:0008006" key="3">
    <source>
        <dbReference type="Google" id="ProtNLM"/>
    </source>
</evidence>
<dbReference type="Proteomes" id="UP000813463">
    <property type="component" value="Chromosome 6"/>
</dbReference>
<proteinExistence type="predicted"/>
<reference evidence="2" key="2">
    <citation type="submission" date="2025-08" db="UniProtKB">
        <authorList>
            <consortium name="RefSeq"/>
        </authorList>
    </citation>
    <scope>IDENTIFICATION</scope>
    <source>
        <tissue evidence="2">Leaf</tissue>
    </source>
</reference>
<dbReference type="RefSeq" id="XP_021846612.2">
    <property type="nucleotide sequence ID" value="XM_021990920.2"/>
</dbReference>
<gene>
    <name evidence="2" type="primary">LOC110786374</name>
</gene>
<protein>
    <recommendedName>
        <fullName evidence="3">OCRE domain-containing protein</fullName>
    </recommendedName>
</protein>